<feature type="compositionally biased region" description="Polar residues" evidence="1">
    <location>
        <begin position="28"/>
        <end position="40"/>
    </location>
</feature>
<dbReference type="Proteomes" id="UP001050808">
    <property type="component" value="Unassembled WGS sequence"/>
</dbReference>
<sequence length="312" mass="33441">MTATILLMMVGAAACGNGDSGHSRQSDKTPQNRAGNMDEQQATKRAEEIIHQAVDGMLPKPKLKRIGPLPVGPCLADDNSSSSGRKQVALTYQLTDVPGSEAKRLLRHARDAWVKEGYTFTSPDADWSVPFPKFFMRTPTDDFRMDGIIGPTNKETGEGIAAISVTSPCFAGGAGTPSEANPAAYQTPPGTSDAERRVLEHSSRIYEALRVRHQSQAGDGVSRVEDGTDLLTHHTWSTVPLSREALKGAIRRGRDSLGVEGWAVRSLPLENDQEMIVARHPADGSLARVVPSADGTIRVAITAVDHEGARSA</sequence>
<dbReference type="RefSeq" id="WP_189964358.1">
    <property type="nucleotide sequence ID" value="NZ_BMUA01000010.1"/>
</dbReference>
<organism evidence="2 3">
    <name type="scientific">Streptomyces violascens</name>
    <dbReference type="NCBI Taxonomy" id="67381"/>
    <lineage>
        <taxon>Bacteria</taxon>
        <taxon>Bacillati</taxon>
        <taxon>Actinomycetota</taxon>
        <taxon>Actinomycetes</taxon>
        <taxon>Kitasatosporales</taxon>
        <taxon>Streptomycetaceae</taxon>
        <taxon>Streptomyces</taxon>
    </lineage>
</organism>
<evidence type="ECO:0000313" key="3">
    <source>
        <dbReference type="Proteomes" id="UP001050808"/>
    </source>
</evidence>
<feature type="region of interest" description="Disordered" evidence="1">
    <location>
        <begin position="16"/>
        <end position="42"/>
    </location>
</feature>
<evidence type="ECO:0000256" key="1">
    <source>
        <dbReference type="SAM" id="MobiDB-lite"/>
    </source>
</evidence>
<name>A0ABQ3QP68_9ACTN</name>
<protein>
    <recommendedName>
        <fullName evidence="4">Lipoprotein</fullName>
    </recommendedName>
</protein>
<accession>A0ABQ3QP68</accession>
<dbReference type="EMBL" id="BNDY01000011">
    <property type="protein sequence ID" value="GHI39057.1"/>
    <property type="molecule type" value="Genomic_DNA"/>
</dbReference>
<evidence type="ECO:0000313" key="2">
    <source>
        <dbReference type="EMBL" id="GHI39057.1"/>
    </source>
</evidence>
<proteinExistence type="predicted"/>
<reference evidence="2" key="1">
    <citation type="submission" date="2024-05" db="EMBL/GenBank/DDBJ databases">
        <title>Whole genome shotgun sequence of Streptomyces violascens NBRC 12920.</title>
        <authorList>
            <person name="Komaki H."/>
            <person name="Tamura T."/>
        </authorList>
    </citation>
    <scope>NUCLEOTIDE SEQUENCE</scope>
    <source>
        <strain evidence="2">NBRC 12920</strain>
    </source>
</reference>
<keyword evidence="3" id="KW-1185">Reference proteome</keyword>
<evidence type="ECO:0008006" key="4">
    <source>
        <dbReference type="Google" id="ProtNLM"/>
    </source>
</evidence>
<comment type="caution">
    <text evidence="2">The sequence shown here is derived from an EMBL/GenBank/DDBJ whole genome shotgun (WGS) entry which is preliminary data.</text>
</comment>
<feature type="region of interest" description="Disordered" evidence="1">
    <location>
        <begin position="174"/>
        <end position="193"/>
    </location>
</feature>
<gene>
    <name evidence="2" type="ORF">Sviol_34650</name>
</gene>